<protein>
    <submittedName>
        <fullName evidence="3">MerR family transcriptional regulator</fullName>
    </submittedName>
</protein>
<dbReference type="Gene3D" id="1.10.1660.10">
    <property type="match status" value="1"/>
</dbReference>
<dbReference type="Pfam" id="PF13411">
    <property type="entry name" value="MerR_1"/>
    <property type="match status" value="1"/>
</dbReference>
<gene>
    <name evidence="3" type="ORF">Atai01_51890</name>
</gene>
<dbReference type="GO" id="GO:0003700">
    <property type="term" value="F:DNA-binding transcription factor activity"/>
    <property type="evidence" value="ECO:0007669"/>
    <property type="project" value="InterPro"/>
</dbReference>
<feature type="domain" description="HTH merR-type" evidence="2">
    <location>
        <begin position="7"/>
        <end position="76"/>
    </location>
</feature>
<accession>A0A9W6VHB4</accession>
<proteinExistence type="predicted"/>
<reference evidence="3" key="1">
    <citation type="submission" date="2023-03" db="EMBL/GenBank/DDBJ databases">
        <title>Amycolatopsis taiwanensis NBRC 103393.</title>
        <authorList>
            <person name="Ichikawa N."/>
            <person name="Sato H."/>
            <person name="Tonouchi N."/>
        </authorList>
    </citation>
    <scope>NUCLEOTIDE SEQUENCE</scope>
    <source>
        <strain evidence="3">NBRC 103393</strain>
    </source>
</reference>
<dbReference type="InterPro" id="IPR009061">
    <property type="entry name" value="DNA-bd_dom_put_sf"/>
</dbReference>
<dbReference type="InterPro" id="IPR000551">
    <property type="entry name" value="MerR-type_HTH_dom"/>
</dbReference>
<dbReference type="AlphaFoldDB" id="A0A9W6VHB4"/>
<dbReference type="PANTHER" id="PTHR30204">
    <property type="entry name" value="REDOX-CYCLING DRUG-SENSING TRANSCRIPTIONAL ACTIVATOR SOXR"/>
    <property type="match status" value="1"/>
</dbReference>
<dbReference type="SUPFAM" id="SSF46955">
    <property type="entry name" value="Putative DNA-binding domain"/>
    <property type="match status" value="1"/>
</dbReference>
<dbReference type="SMART" id="SM00422">
    <property type="entry name" value="HTH_MERR"/>
    <property type="match status" value="1"/>
</dbReference>
<dbReference type="PROSITE" id="PS50937">
    <property type="entry name" value="HTH_MERR_2"/>
    <property type="match status" value="1"/>
</dbReference>
<organism evidence="3 4">
    <name type="scientific">Amycolatopsis taiwanensis</name>
    <dbReference type="NCBI Taxonomy" id="342230"/>
    <lineage>
        <taxon>Bacteria</taxon>
        <taxon>Bacillati</taxon>
        <taxon>Actinomycetota</taxon>
        <taxon>Actinomycetes</taxon>
        <taxon>Pseudonocardiales</taxon>
        <taxon>Pseudonocardiaceae</taxon>
        <taxon>Amycolatopsis</taxon>
    </lineage>
</organism>
<keyword evidence="1" id="KW-0238">DNA-binding</keyword>
<dbReference type="EMBL" id="BSTI01000012">
    <property type="protein sequence ID" value="GLY68570.1"/>
    <property type="molecule type" value="Genomic_DNA"/>
</dbReference>
<evidence type="ECO:0000256" key="1">
    <source>
        <dbReference type="ARBA" id="ARBA00023125"/>
    </source>
</evidence>
<name>A0A9W6VHB4_9PSEU</name>
<comment type="caution">
    <text evidence="3">The sequence shown here is derived from an EMBL/GenBank/DDBJ whole genome shotgun (WGS) entry which is preliminary data.</text>
</comment>
<dbReference type="InterPro" id="IPR047057">
    <property type="entry name" value="MerR_fam"/>
</dbReference>
<evidence type="ECO:0000313" key="4">
    <source>
        <dbReference type="Proteomes" id="UP001165136"/>
    </source>
</evidence>
<dbReference type="PANTHER" id="PTHR30204:SF93">
    <property type="entry name" value="HTH MERR-TYPE DOMAIN-CONTAINING PROTEIN"/>
    <property type="match status" value="1"/>
</dbReference>
<dbReference type="Proteomes" id="UP001165136">
    <property type="component" value="Unassembled WGS sequence"/>
</dbReference>
<evidence type="ECO:0000259" key="2">
    <source>
        <dbReference type="PROSITE" id="PS50937"/>
    </source>
</evidence>
<sequence length="320" mass="36021">MEFVGRTFVIGELARRTGLPVKTIRFYSDAGLLPPTDRTHAGYRLYDVRSMARLELIKTLRELGLGLDDVSRILCEQETVSQLAARHLTALDEQIRRLRLRRAVLRAVVKRESEPEEVKLMNKLASMSDDERARLLDEFWDEVAAGLNVDTEFYARMRSAKPVLPDDPTPEQVEAWVEFAELISDPDFRRLIRVMSERHAAAVDAGENISPVPPEQWCGFVDRAKEHMDAGLAPDSAEGRDLAVELARVAALPDRDGDDPRFRADLAERLAEGLDARAERYWQLLAVMNGWPPVPTNHPIAAWLIAAVRASATNVNVVHE</sequence>
<evidence type="ECO:0000313" key="3">
    <source>
        <dbReference type="EMBL" id="GLY68570.1"/>
    </source>
</evidence>
<dbReference type="RefSeq" id="WP_285488471.1">
    <property type="nucleotide sequence ID" value="NZ_BSTI01000012.1"/>
</dbReference>
<dbReference type="GO" id="GO:0003677">
    <property type="term" value="F:DNA binding"/>
    <property type="evidence" value="ECO:0007669"/>
    <property type="project" value="UniProtKB-KW"/>
</dbReference>
<keyword evidence="4" id="KW-1185">Reference proteome</keyword>
<dbReference type="PRINTS" id="PR00040">
    <property type="entry name" value="HTHMERR"/>
</dbReference>